<evidence type="ECO:0000313" key="2">
    <source>
        <dbReference type="WBParaSite" id="JU765_v2.g13247.t1"/>
    </source>
</evidence>
<proteinExistence type="predicted"/>
<sequence length="629" mass="70707">MRKLSRITLIVLFTIIILASYSFSETCSDIDQVFANAANKDERIACFCYFEPSFSNEQKKDDIWIGCTQQKLPAVFRALNSINETMISKVVIWNSLINILPSDMFVKVQPEELTIESSMLSLFRSGTFDKIGKRLKKLNLRSNIIKSLDPNLFKQVTTLEELDLSKNKIVNLTKPTFDSLTELKSLLLHGNQIVNIEDGLFENLQKLTVLNLANNKMRQIKKDTFKGLDNLEVLNLEGNTITTVDWSAFDHMKKLRSLNFGKNGLSKVEIRGFKSLQQLYLNNNQIESLKDVILEDLPELTMLSIDRNGVTSIGSDAFKGLSTSTHLKSVSLVTNAIENIDSQAFVPIKGITALSLQNNMLTNLSSNVNNMPFLTPLSRLTSLHLTGNAIQIINADDLSSLVNLEILLLDHNRIEQIAREAFHGMKLKKLFLNDNSIYFLPEGIFDDFDIERLESLDLSRNQWECVCGKEWLGPWLLSIGTANVGAGNLGCLEKECGESERRTHSIWVNGAAVSLTVVTICCIIAIAYLMLQEFRHHWPRLQKPTASDKEKLIPESLSFPNPVAFPDLPESEQVANNSPPLIKKPNSSGKHVKNRPGQIKIKSVFSKSSVVKTLYAPQQVFTLVLFFLN</sequence>
<reference evidence="2" key="1">
    <citation type="submission" date="2022-11" db="UniProtKB">
        <authorList>
            <consortium name="WormBaseParasite"/>
        </authorList>
    </citation>
    <scope>IDENTIFICATION</scope>
</reference>
<dbReference type="Proteomes" id="UP000887576">
    <property type="component" value="Unplaced"/>
</dbReference>
<dbReference type="WBParaSite" id="JU765_v2.g13247.t1">
    <property type="protein sequence ID" value="JU765_v2.g13247.t1"/>
    <property type="gene ID" value="JU765_v2.g13247"/>
</dbReference>
<protein>
    <submittedName>
        <fullName evidence="2">Uncharacterized protein</fullName>
    </submittedName>
</protein>
<accession>A0AC34Q5Y5</accession>
<name>A0AC34Q5Y5_9BILA</name>
<organism evidence="1 2">
    <name type="scientific">Panagrolaimus sp. JU765</name>
    <dbReference type="NCBI Taxonomy" id="591449"/>
    <lineage>
        <taxon>Eukaryota</taxon>
        <taxon>Metazoa</taxon>
        <taxon>Ecdysozoa</taxon>
        <taxon>Nematoda</taxon>
        <taxon>Chromadorea</taxon>
        <taxon>Rhabditida</taxon>
        <taxon>Tylenchina</taxon>
        <taxon>Panagrolaimomorpha</taxon>
        <taxon>Panagrolaimoidea</taxon>
        <taxon>Panagrolaimidae</taxon>
        <taxon>Panagrolaimus</taxon>
    </lineage>
</organism>
<evidence type="ECO:0000313" key="1">
    <source>
        <dbReference type="Proteomes" id="UP000887576"/>
    </source>
</evidence>